<dbReference type="OrthoDB" id="6372011at2"/>
<protein>
    <submittedName>
        <fullName evidence="2">Uncharacterized protein</fullName>
    </submittedName>
</protein>
<proteinExistence type="predicted"/>
<dbReference type="AlphaFoldDB" id="A0A1V2DSJ6"/>
<organism evidence="2 3">
    <name type="scientific">Marinobacter lutaoensis</name>
    <dbReference type="NCBI Taxonomy" id="135739"/>
    <lineage>
        <taxon>Bacteria</taxon>
        <taxon>Pseudomonadati</taxon>
        <taxon>Pseudomonadota</taxon>
        <taxon>Gammaproteobacteria</taxon>
        <taxon>Pseudomonadales</taxon>
        <taxon>Marinobacteraceae</taxon>
        <taxon>Marinobacter</taxon>
    </lineage>
</organism>
<keyword evidence="1" id="KW-0732">Signal</keyword>
<evidence type="ECO:0000256" key="1">
    <source>
        <dbReference type="SAM" id="SignalP"/>
    </source>
</evidence>
<dbReference type="STRING" id="135739.BTO32_09800"/>
<keyword evidence="3" id="KW-1185">Reference proteome</keyword>
<evidence type="ECO:0000313" key="2">
    <source>
        <dbReference type="EMBL" id="ONF43603.1"/>
    </source>
</evidence>
<gene>
    <name evidence="2" type="ORF">BTO32_09800</name>
</gene>
<evidence type="ECO:0000313" key="3">
    <source>
        <dbReference type="Proteomes" id="UP000189339"/>
    </source>
</evidence>
<dbReference type="Proteomes" id="UP000189339">
    <property type="component" value="Unassembled WGS sequence"/>
</dbReference>
<feature type="signal peptide" evidence="1">
    <location>
        <begin position="1"/>
        <end position="26"/>
    </location>
</feature>
<dbReference type="EMBL" id="MSCW01000007">
    <property type="protein sequence ID" value="ONF43603.1"/>
    <property type="molecule type" value="Genomic_DNA"/>
</dbReference>
<accession>A0A1V2DSJ6</accession>
<name>A0A1V2DSJ6_9GAMM</name>
<comment type="caution">
    <text evidence="2">The sequence shown here is derived from an EMBL/GenBank/DDBJ whole genome shotgun (WGS) entry which is preliminary data.</text>
</comment>
<sequence>MKYKTSLIAASALASALLIGSPLALADHHGKPPFGERPDMDKMCEQFREGTGPFDPDAREKRMAEHRAEAEKYQEEMAKRLKLTEEQRKIWDEIHQERREKFKERAEHWKEKLEKRCAEE</sequence>
<reference evidence="2 3" key="1">
    <citation type="submission" date="2016-12" db="EMBL/GenBank/DDBJ databases">
        <title>Marinobacter lutaoensis whole genome sequencing.</title>
        <authorList>
            <person name="Verma A."/>
            <person name="Krishnamurthi S."/>
        </authorList>
    </citation>
    <scope>NUCLEOTIDE SEQUENCE [LARGE SCALE GENOMIC DNA]</scope>
    <source>
        <strain evidence="2 3">T5054</strain>
    </source>
</reference>
<feature type="chain" id="PRO_5043151242" evidence="1">
    <location>
        <begin position="27"/>
        <end position="120"/>
    </location>
</feature>